<feature type="region of interest" description="Disordered" evidence="1">
    <location>
        <begin position="31"/>
        <end position="75"/>
    </location>
</feature>
<evidence type="ECO:0000313" key="4">
    <source>
        <dbReference type="EMBL" id="MBY21320.1"/>
    </source>
</evidence>
<protein>
    <submittedName>
        <fullName evidence="4">Uncharacterized protein</fullName>
    </submittedName>
</protein>
<organism evidence="4">
    <name type="scientific">Schizaphis graminum</name>
    <name type="common">Green bug aphid</name>
    <dbReference type="NCBI Taxonomy" id="13262"/>
    <lineage>
        <taxon>Eukaryota</taxon>
        <taxon>Metazoa</taxon>
        <taxon>Ecdysozoa</taxon>
        <taxon>Arthropoda</taxon>
        <taxon>Hexapoda</taxon>
        <taxon>Insecta</taxon>
        <taxon>Pterygota</taxon>
        <taxon>Neoptera</taxon>
        <taxon>Paraneoptera</taxon>
        <taxon>Hemiptera</taxon>
        <taxon>Sternorrhyncha</taxon>
        <taxon>Aphidomorpha</taxon>
        <taxon>Aphidoidea</taxon>
        <taxon>Aphididae</taxon>
        <taxon>Aphidini</taxon>
        <taxon>Schizaphis</taxon>
    </lineage>
</organism>
<feature type="transmembrane region" description="Helical" evidence="2">
    <location>
        <begin position="205"/>
        <end position="227"/>
    </location>
</feature>
<dbReference type="EMBL" id="GGMR01008701">
    <property type="protein sequence ID" value="MBY21320.1"/>
    <property type="molecule type" value="Transcribed_RNA"/>
</dbReference>
<accession>A0A2S2NVW9</accession>
<sequence>MPAMNQATTVFVALLAAASCQQLLQQFSVVDPNSGQTGPTGFMPMKDDRHTSEMMTERRTSEATPESSSVQSRDYSGGPEFYGYNNYPASYGPPSSSYGSDITFEPSAPADNPSSAYSSPGYSSSYYSGYGEDTKKRKPSYATPYYPPTSVSCPSPFTNNILTDLLKTGSTAKFGLVKSVVAAIATLFLAKIPILLAVKALMLKLFVVPLAVVVLSLPILVPAALLLQPLWKRWKEFVGIDSSKQPQMVMMMPAADSTKPANDTSATPAATRALENNLESVLSNLLESERCMERLACQLGVRDAKSEYKQQVSWVLKFLQTLRVVQNNEPIRDKLKQYREAYNYGTETGLSSVEDENLVNSICSEVRYPCRSTQKSLQRSTRALVDFAGF</sequence>
<feature type="chain" id="PRO_5015695320" evidence="3">
    <location>
        <begin position="21"/>
        <end position="390"/>
    </location>
</feature>
<evidence type="ECO:0000256" key="3">
    <source>
        <dbReference type="SAM" id="SignalP"/>
    </source>
</evidence>
<keyword evidence="2" id="KW-0812">Transmembrane</keyword>
<feature type="compositionally biased region" description="Polar residues" evidence="1">
    <location>
        <begin position="62"/>
        <end position="74"/>
    </location>
</feature>
<proteinExistence type="predicted"/>
<dbReference type="AlphaFoldDB" id="A0A2S2NVW9"/>
<feature type="transmembrane region" description="Helical" evidence="2">
    <location>
        <begin position="180"/>
        <end position="198"/>
    </location>
</feature>
<reference evidence="4" key="1">
    <citation type="submission" date="2018-04" db="EMBL/GenBank/DDBJ databases">
        <title>Transcriptome of Schizaphis graminum biotype I.</title>
        <authorList>
            <person name="Scully E.D."/>
            <person name="Geib S.M."/>
            <person name="Palmer N.A."/>
            <person name="Koch K."/>
            <person name="Bradshaw J."/>
            <person name="Heng-Moss T."/>
            <person name="Sarath G."/>
        </authorList>
    </citation>
    <scope>NUCLEOTIDE SEQUENCE</scope>
</reference>
<evidence type="ECO:0000256" key="1">
    <source>
        <dbReference type="SAM" id="MobiDB-lite"/>
    </source>
</evidence>
<keyword evidence="3" id="KW-0732">Signal</keyword>
<gene>
    <name evidence="4" type="ORF">g.43859</name>
</gene>
<feature type="signal peptide" evidence="3">
    <location>
        <begin position="1"/>
        <end position="20"/>
    </location>
</feature>
<evidence type="ECO:0000256" key="2">
    <source>
        <dbReference type="SAM" id="Phobius"/>
    </source>
</evidence>
<keyword evidence="2" id="KW-1133">Transmembrane helix</keyword>
<keyword evidence="2" id="KW-0472">Membrane</keyword>
<name>A0A2S2NVW9_SCHGA</name>
<feature type="compositionally biased region" description="Basic and acidic residues" evidence="1">
    <location>
        <begin position="45"/>
        <end position="61"/>
    </location>
</feature>